<feature type="non-terminal residue" evidence="2">
    <location>
        <position position="1"/>
    </location>
</feature>
<feature type="domain" description="F-box" evidence="1">
    <location>
        <begin position="14"/>
        <end position="55"/>
    </location>
</feature>
<name>A0A5J9VQL0_9POAL</name>
<keyword evidence="3" id="KW-1185">Reference proteome</keyword>
<dbReference type="SMART" id="SM00256">
    <property type="entry name" value="FBOX"/>
    <property type="match status" value="1"/>
</dbReference>
<organism evidence="2 3">
    <name type="scientific">Eragrostis curvula</name>
    <name type="common">weeping love grass</name>
    <dbReference type="NCBI Taxonomy" id="38414"/>
    <lineage>
        <taxon>Eukaryota</taxon>
        <taxon>Viridiplantae</taxon>
        <taxon>Streptophyta</taxon>
        <taxon>Embryophyta</taxon>
        <taxon>Tracheophyta</taxon>
        <taxon>Spermatophyta</taxon>
        <taxon>Magnoliopsida</taxon>
        <taxon>Liliopsida</taxon>
        <taxon>Poales</taxon>
        <taxon>Poaceae</taxon>
        <taxon>PACMAD clade</taxon>
        <taxon>Chloridoideae</taxon>
        <taxon>Eragrostideae</taxon>
        <taxon>Eragrostidinae</taxon>
        <taxon>Eragrostis</taxon>
    </lineage>
</organism>
<dbReference type="AlphaFoldDB" id="A0A5J9VQL0"/>
<dbReference type="EMBL" id="RWGY01000007">
    <property type="protein sequence ID" value="TVU38463.1"/>
    <property type="molecule type" value="Genomic_DNA"/>
</dbReference>
<comment type="caution">
    <text evidence="2">The sequence shown here is derived from an EMBL/GenBank/DDBJ whole genome shotgun (WGS) entry which is preliminary data.</text>
</comment>
<dbReference type="SUPFAM" id="SSF81383">
    <property type="entry name" value="F-box domain"/>
    <property type="match status" value="1"/>
</dbReference>
<dbReference type="Proteomes" id="UP000324897">
    <property type="component" value="Chromosome 4"/>
</dbReference>
<dbReference type="Pfam" id="PF12937">
    <property type="entry name" value="F-box-like"/>
    <property type="match status" value="1"/>
</dbReference>
<reference evidence="2 3" key="1">
    <citation type="journal article" date="2019" name="Sci. Rep.">
        <title>A high-quality genome of Eragrostis curvula grass provides insights into Poaceae evolution and supports new strategies to enhance forage quality.</title>
        <authorList>
            <person name="Carballo J."/>
            <person name="Santos B.A.C.M."/>
            <person name="Zappacosta D."/>
            <person name="Garbus I."/>
            <person name="Selva J.P."/>
            <person name="Gallo C.A."/>
            <person name="Diaz A."/>
            <person name="Albertini E."/>
            <person name="Caccamo M."/>
            <person name="Echenique V."/>
        </authorList>
    </citation>
    <scope>NUCLEOTIDE SEQUENCE [LARGE SCALE GENOMIC DNA]</scope>
    <source>
        <strain evidence="3">cv. Victoria</strain>
        <tissue evidence="2">Leaf</tissue>
    </source>
</reference>
<proteinExistence type="predicted"/>
<evidence type="ECO:0000313" key="3">
    <source>
        <dbReference type="Proteomes" id="UP000324897"/>
    </source>
</evidence>
<protein>
    <recommendedName>
        <fullName evidence="1">F-box domain-containing protein</fullName>
    </recommendedName>
</protein>
<sequence>MALAALVPAAQAALTDELLEEIFLRLPTAADLARASTACTTFRRVIADHSFLRRFRALHPPPLLGIATIPFMPAEPPHPSAAAARAFADAADASADFLCSFLPFPDRWAERDFRDGRALLSAVPEGSGFRPNDCSPRALYREFAVCDPVH</sequence>
<gene>
    <name evidence="2" type="ORF">EJB05_11834</name>
</gene>
<accession>A0A5J9VQL0</accession>
<dbReference type="InterPro" id="IPR001810">
    <property type="entry name" value="F-box_dom"/>
</dbReference>
<evidence type="ECO:0000313" key="2">
    <source>
        <dbReference type="EMBL" id="TVU38463.1"/>
    </source>
</evidence>
<dbReference type="PANTHER" id="PTHR31264:SF10">
    <property type="entry name" value="GENOME ASSEMBLY, CHROMOSOME: II"/>
    <property type="match status" value="1"/>
</dbReference>
<dbReference type="InterPro" id="IPR036047">
    <property type="entry name" value="F-box-like_dom_sf"/>
</dbReference>
<dbReference type="Gramene" id="TVU38463">
    <property type="protein sequence ID" value="TVU38463"/>
    <property type="gene ID" value="EJB05_11834"/>
</dbReference>
<dbReference type="PANTHER" id="PTHR31264">
    <property type="entry name" value="OS07G0554500 PROTEIN-RELATED"/>
    <property type="match status" value="1"/>
</dbReference>
<evidence type="ECO:0000259" key="1">
    <source>
        <dbReference type="SMART" id="SM00256"/>
    </source>
</evidence>
<dbReference type="Gene3D" id="1.20.1280.50">
    <property type="match status" value="1"/>
</dbReference>
<dbReference type="OrthoDB" id="690492at2759"/>